<accession>A0ABU5CFP7</accession>
<name>A0ABU5CFP7_9BACI</name>
<sequence>MIHALDIDTKVLQQMGGEYILAALPINNYRDIGLSFERSFVTKAGYWKVYLYKVR</sequence>
<gene>
    <name evidence="1" type="ORF">P5G51_002005</name>
</gene>
<organism evidence="1 2">
    <name type="scientific">Tigheibacillus jepli</name>
    <dbReference type="NCBI Taxonomy" id="3035914"/>
    <lineage>
        <taxon>Bacteria</taxon>
        <taxon>Bacillati</taxon>
        <taxon>Bacillota</taxon>
        <taxon>Bacilli</taxon>
        <taxon>Bacillales</taxon>
        <taxon>Bacillaceae</taxon>
        <taxon>Tigheibacillus</taxon>
    </lineage>
</organism>
<evidence type="ECO:0000313" key="2">
    <source>
        <dbReference type="Proteomes" id="UP001228376"/>
    </source>
</evidence>
<evidence type="ECO:0000313" key="1">
    <source>
        <dbReference type="EMBL" id="MDY0404350.1"/>
    </source>
</evidence>
<reference evidence="1 2" key="1">
    <citation type="submission" date="2023-10" db="EMBL/GenBank/DDBJ databases">
        <title>179-bfca-hs.</title>
        <authorList>
            <person name="Miliotis G."/>
            <person name="Sengupta P."/>
            <person name="Hameed A."/>
            <person name="Chuvochina M."/>
            <person name="Mcdonagh F."/>
            <person name="Simpson A.C."/>
            <person name="Singh N.K."/>
            <person name="Rekha P.D."/>
            <person name="Raman K."/>
            <person name="Hugenholtz P."/>
            <person name="Venkateswaran K."/>
        </authorList>
    </citation>
    <scope>NUCLEOTIDE SEQUENCE [LARGE SCALE GENOMIC DNA]</scope>
    <source>
        <strain evidence="1 2">179-BFC-A-HS</strain>
    </source>
</reference>
<dbReference type="EMBL" id="JAROCA020000001">
    <property type="protein sequence ID" value="MDY0404350.1"/>
    <property type="molecule type" value="Genomic_DNA"/>
</dbReference>
<proteinExistence type="predicted"/>
<keyword evidence="2" id="KW-1185">Reference proteome</keyword>
<dbReference type="Pfam" id="PF19510">
    <property type="entry name" value="DUF6044"/>
    <property type="match status" value="1"/>
</dbReference>
<protein>
    <submittedName>
        <fullName evidence="1">DUF6044 family protein</fullName>
    </submittedName>
</protein>
<dbReference type="Proteomes" id="UP001228376">
    <property type="component" value="Unassembled WGS sequence"/>
</dbReference>
<comment type="caution">
    <text evidence="1">The sequence shown here is derived from an EMBL/GenBank/DDBJ whole genome shotgun (WGS) entry which is preliminary data.</text>
</comment>
<dbReference type="InterPro" id="IPR046107">
    <property type="entry name" value="DUF6044"/>
</dbReference>